<sequence length="415" mass="44489">MGQLFFQVHLLAVAAIAVGVAARGGQGHGRHGTQPADYVIVGAGPAGLVLGEQLFVMEKRALSSLKLVRTASTMLPLILLRCTLLLDPFFDAVQNELGLDEVDMTDGRGIGLDRGLSSITAINRTRSYGRTTAVSVTYRVDGKATTIKGKEIIVSGGAINTPRLLLLSGVGPKETLKPPGIEVVAGIPDVGSKLRDHALSIIELEVVPEIILHTNVNRTGILGSNNGFVYAAFRLPDSTWDGIDSSHHTSLPEDCPHILLEFSALPFLATPDSALTAWASLFQPEGSGSVTINTADYTVDPLIYTNYYSTEAERAAIIVGFKILMNVIQNEEIKKLTINQIYPTTPLTTDDEIWAVIQAQTDTFHHPMGTVAICIRVVDSSTFPLPVTCHPQATVYALANRAAKDIIAADADDEN</sequence>
<dbReference type="InterPro" id="IPR007867">
    <property type="entry name" value="GMC_OxRtase_C"/>
</dbReference>
<evidence type="ECO:0000256" key="2">
    <source>
        <dbReference type="SAM" id="SignalP"/>
    </source>
</evidence>
<dbReference type="Proteomes" id="UP000001745">
    <property type="component" value="Unassembled WGS sequence"/>
</dbReference>
<accession>B8MQB4</accession>
<dbReference type="eggNOG" id="KOG1238">
    <property type="taxonomic scope" value="Eukaryota"/>
</dbReference>
<dbReference type="Pfam" id="PF05199">
    <property type="entry name" value="GMC_oxred_C"/>
    <property type="match status" value="1"/>
</dbReference>
<keyword evidence="2" id="KW-0732">Signal</keyword>
<evidence type="ECO:0000256" key="1">
    <source>
        <dbReference type="ARBA" id="ARBA00010790"/>
    </source>
</evidence>
<dbReference type="InterPro" id="IPR000172">
    <property type="entry name" value="GMC_OxRdtase_N"/>
</dbReference>
<dbReference type="RefSeq" id="XP_002487427.1">
    <property type="nucleotide sequence ID" value="XM_002487382.1"/>
</dbReference>
<reference evidence="5" key="1">
    <citation type="journal article" date="2015" name="Genome Announc.">
        <title>Genome sequence of the AIDS-associated pathogen Penicillium marneffei (ATCC18224) and its near taxonomic relative Talaromyces stipitatus (ATCC10500).</title>
        <authorList>
            <person name="Nierman W.C."/>
            <person name="Fedorova-Abrams N.D."/>
            <person name="Andrianopoulos A."/>
        </authorList>
    </citation>
    <scope>NUCLEOTIDE SEQUENCE [LARGE SCALE GENOMIC DNA]</scope>
    <source>
        <strain evidence="5">ATCC 10500 / CBS 375.48 / QM 6759 / NRRL 1006</strain>
    </source>
</reference>
<dbReference type="SUPFAM" id="SSF54373">
    <property type="entry name" value="FAD-linked reductases, C-terminal domain"/>
    <property type="match status" value="1"/>
</dbReference>
<dbReference type="PANTHER" id="PTHR11552:SF111">
    <property type="entry name" value="GLUCOSE-METHANOL-CHOLINE OXIDOREDUCTASE N-TERMINAL DOMAIN-CONTAINING PROTEIN"/>
    <property type="match status" value="1"/>
</dbReference>
<name>B8MQB4_TALSN</name>
<dbReference type="GO" id="GO:0016614">
    <property type="term" value="F:oxidoreductase activity, acting on CH-OH group of donors"/>
    <property type="evidence" value="ECO:0007669"/>
    <property type="project" value="InterPro"/>
</dbReference>
<dbReference type="PROSITE" id="PS00624">
    <property type="entry name" value="GMC_OXRED_2"/>
    <property type="match status" value="1"/>
</dbReference>
<dbReference type="HOGENOM" id="CLU_002865_6_3_1"/>
<keyword evidence="5" id="KW-1185">Reference proteome</keyword>
<feature type="domain" description="Glucose-methanol-choline oxidoreductase N-terminal" evidence="3">
    <location>
        <begin position="157"/>
        <end position="171"/>
    </location>
</feature>
<dbReference type="GeneID" id="8108941"/>
<dbReference type="STRING" id="441959.B8MQB4"/>
<dbReference type="Pfam" id="PF00732">
    <property type="entry name" value="GMC_oxred_N"/>
    <property type="match status" value="1"/>
</dbReference>
<dbReference type="PhylomeDB" id="B8MQB4"/>
<protein>
    <submittedName>
        <fullName evidence="4">GMC type oxidoreductase, putative</fullName>
    </submittedName>
</protein>
<dbReference type="VEuPathDB" id="FungiDB:TSTA_058050"/>
<dbReference type="Gene3D" id="3.30.560.10">
    <property type="entry name" value="Glucose Oxidase, domain 3"/>
    <property type="match status" value="1"/>
</dbReference>
<dbReference type="GO" id="GO:0050660">
    <property type="term" value="F:flavin adenine dinucleotide binding"/>
    <property type="evidence" value="ECO:0007669"/>
    <property type="project" value="InterPro"/>
</dbReference>
<dbReference type="EMBL" id="EQ962659">
    <property type="protein sequence ID" value="EED13316.1"/>
    <property type="molecule type" value="Genomic_DNA"/>
</dbReference>
<dbReference type="OrthoDB" id="269227at2759"/>
<dbReference type="SUPFAM" id="SSF51905">
    <property type="entry name" value="FAD/NAD(P)-binding domain"/>
    <property type="match status" value="1"/>
</dbReference>
<dbReference type="InParanoid" id="B8MQB4"/>
<dbReference type="PANTHER" id="PTHR11552">
    <property type="entry name" value="GLUCOSE-METHANOL-CHOLINE GMC OXIDOREDUCTASE"/>
    <property type="match status" value="1"/>
</dbReference>
<evidence type="ECO:0000313" key="5">
    <source>
        <dbReference type="Proteomes" id="UP000001745"/>
    </source>
</evidence>
<feature type="chain" id="PRO_5002877706" evidence="2">
    <location>
        <begin position="23"/>
        <end position="415"/>
    </location>
</feature>
<proteinExistence type="inferred from homology"/>
<dbReference type="AlphaFoldDB" id="B8MQB4"/>
<evidence type="ECO:0000259" key="3">
    <source>
        <dbReference type="PROSITE" id="PS00624"/>
    </source>
</evidence>
<gene>
    <name evidence="4" type="ORF">TSTA_058050</name>
</gene>
<feature type="signal peptide" evidence="2">
    <location>
        <begin position="1"/>
        <end position="22"/>
    </location>
</feature>
<dbReference type="InterPro" id="IPR012132">
    <property type="entry name" value="GMC_OxRdtase"/>
</dbReference>
<comment type="similarity">
    <text evidence="1">Belongs to the GMC oxidoreductase family.</text>
</comment>
<dbReference type="InterPro" id="IPR036188">
    <property type="entry name" value="FAD/NAD-bd_sf"/>
</dbReference>
<evidence type="ECO:0000313" key="4">
    <source>
        <dbReference type="EMBL" id="EED13316.1"/>
    </source>
</evidence>
<dbReference type="Gene3D" id="3.50.50.60">
    <property type="entry name" value="FAD/NAD(P)-binding domain"/>
    <property type="match status" value="1"/>
</dbReference>
<organism evidence="4 5">
    <name type="scientific">Talaromyces stipitatus (strain ATCC 10500 / CBS 375.48 / QM 6759 / NRRL 1006)</name>
    <name type="common">Penicillium stipitatum</name>
    <dbReference type="NCBI Taxonomy" id="441959"/>
    <lineage>
        <taxon>Eukaryota</taxon>
        <taxon>Fungi</taxon>
        <taxon>Dikarya</taxon>
        <taxon>Ascomycota</taxon>
        <taxon>Pezizomycotina</taxon>
        <taxon>Eurotiomycetes</taxon>
        <taxon>Eurotiomycetidae</taxon>
        <taxon>Eurotiales</taxon>
        <taxon>Trichocomaceae</taxon>
        <taxon>Talaromyces</taxon>
        <taxon>Talaromyces sect. Talaromyces</taxon>
    </lineage>
</organism>